<feature type="region of interest" description="Disordered" evidence="1">
    <location>
        <begin position="346"/>
        <end position="389"/>
    </location>
</feature>
<feature type="compositionally biased region" description="Basic and acidic residues" evidence="1">
    <location>
        <begin position="1065"/>
        <end position="1081"/>
    </location>
</feature>
<organism evidence="3 4">
    <name type="scientific">Arabidopsis arenosa</name>
    <name type="common">Sand rock-cress</name>
    <name type="synonym">Cardaminopsis arenosa</name>
    <dbReference type="NCBI Taxonomy" id="38785"/>
    <lineage>
        <taxon>Eukaryota</taxon>
        <taxon>Viridiplantae</taxon>
        <taxon>Streptophyta</taxon>
        <taxon>Embryophyta</taxon>
        <taxon>Tracheophyta</taxon>
        <taxon>Spermatophyta</taxon>
        <taxon>Magnoliopsida</taxon>
        <taxon>eudicotyledons</taxon>
        <taxon>Gunneridae</taxon>
        <taxon>Pentapetalae</taxon>
        <taxon>rosids</taxon>
        <taxon>malvids</taxon>
        <taxon>Brassicales</taxon>
        <taxon>Brassicaceae</taxon>
        <taxon>Camelineae</taxon>
        <taxon>Arabidopsis</taxon>
    </lineage>
</organism>
<name>A0A8S1ZJ49_ARAAE</name>
<reference evidence="3" key="1">
    <citation type="submission" date="2021-01" db="EMBL/GenBank/DDBJ databases">
        <authorList>
            <person name="Bezrukov I."/>
        </authorList>
    </citation>
    <scope>NUCLEOTIDE SEQUENCE</scope>
</reference>
<feature type="compositionally biased region" description="Basic and acidic residues" evidence="1">
    <location>
        <begin position="1122"/>
        <end position="1134"/>
    </location>
</feature>
<dbReference type="InterPro" id="IPR015410">
    <property type="entry name" value="DUF1985"/>
</dbReference>
<feature type="region of interest" description="Disordered" evidence="1">
    <location>
        <begin position="494"/>
        <end position="515"/>
    </location>
</feature>
<dbReference type="PANTHER" id="PTHR48449:SF1">
    <property type="entry name" value="DUF1985 DOMAIN-CONTAINING PROTEIN"/>
    <property type="match status" value="1"/>
</dbReference>
<evidence type="ECO:0000256" key="1">
    <source>
        <dbReference type="SAM" id="MobiDB-lite"/>
    </source>
</evidence>
<dbReference type="Proteomes" id="UP000682877">
    <property type="component" value="Chromosome 1"/>
</dbReference>
<feature type="compositionally biased region" description="Basic and acidic residues" evidence="1">
    <location>
        <begin position="98"/>
        <end position="115"/>
    </location>
</feature>
<feature type="region of interest" description="Disordered" evidence="1">
    <location>
        <begin position="1004"/>
        <end position="1095"/>
    </location>
</feature>
<feature type="domain" description="DUF1985" evidence="2">
    <location>
        <begin position="696"/>
        <end position="816"/>
    </location>
</feature>
<protein>
    <recommendedName>
        <fullName evidence="2">DUF1985 domain-containing protein</fullName>
    </recommendedName>
</protein>
<feature type="compositionally biased region" description="Basic and acidic residues" evidence="1">
    <location>
        <begin position="1004"/>
        <end position="1023"/>
    </location>
</feature>
<dbReference type="Pfam" id="PF09331">
    <property type="entry name" value="DUF1985"/>
    <property type="match status" value="1"/>
</dbReference>
<evidence type="ECO:0000313" key="3">
    <source>
        <dbReference type="EMBL" id="CAE5959867.1"/>
    </source>
</evidence>
<accession>A0A8S1ZJ49</accession>
<feature type="compositionally biased region" description="Basic and acidic residues" evidence="1">
    <location>
        <begin position="373"/>
        <end position="389"/>
    </location>
</feature>
<feature type="compositionally biased region" description="Basic and acidic residues" evidence="1">
    <location>
        <begin position="1146"/>
        <end position="1166"/>
    </location>
</feature>
<evidence type="ECO:0000313" key="4">
    <source>
        <dbReference type="Proteomes" id="UP000682877"/>
    </source>
</evidence>
<sequence>MHKESTETFNARKKVEHYDEDVDDVDASPKVLPLSHVVQKLEEGFSAKHRRSVIHRSVKQDKIGGLVNSSVSSGWKMNKTSEDFTRKRCIYKPVQLKRAHEDDEKSSMDDKDDKSTISQRIRARKKYSSDAERTGGDASGTLGKRARRYMAVDSDDDSEPCQKLASIKLEQRSEEDDETASKAHKTRQIFDDFEVDVNENTAEKKSMIDDKPCNGSIMQSIGSNGTKKAECLVHEDGEKSRCNEKLCSEVKKEEEIDERLKQRKIAIKEMELKLEARIIEMEKTLAMIRKWKTRGNMTGNGVPSDRDDDDDSLTVAQITTLYKKKCSENSGGNASEPLGKKIKLEADNNDLGPCQKLSSIRDDGDETVPPPEIEQKNEEPHETGSKEGLRMVLSPFDEKNSSKPPVDFGRAIDIVVSAPETSQFCDDELDVYGSNAEKKTMIDDDSEEPKCLLHEDGTITREMVRSDKKGCSEAEKEDADGRINEKVIALKADNNKSSPHQELDSGCTNGDETSKVYKPKVLKPSDESNIHIAVGHGNEGQDCLLHDDGIGSEEETMKSNEQLKVFEKRNNDLGEGDNDTTEKRFQKLKVLALSIEERINKAERTAAWCREMNTRESTEKLALPNRIFKHGTEPVGLERINMCSSLKLVGFVKDLLGSDFEKLEKSFLSTIIKLGQDKTVTFSGKLVHYLLQRRIITKEEELWFTFGEQPMRFSLREFFLTTGLPCSVVGGTSNKKGDRKKKTYSWMKDGIKLKELVRILTNRKGTMKPDEKVRIGAIILVEDRKIPVVRLLRAKDFEEYCSYPWGKCAYDTLVKSVVKLTSNHLSRKQYWFHGFPLAIQFWALSSVHQLGTRFAKRVVSTTNGPLCLEWTHTSTPQLREVARIAELDKVEVKCIIGDPKLYNNLVKKVVDVEFGKVIDLVEKGYRIKASDWINGYVDLVASREIVLGIKENGEQGKETEDNLTRLCSLDECNEKLDKLTRLVTLQDIKIKSLEIVLGVKENAEQGKQTQEKEVVEEDTHRDSVTPSKKKKRTREIIEEEKDEDKEEGENGSKVNRTSKGGGMKIAEDSSKGARENDESTMRRCQTQVLSDDDEEDDILTITQLLRFKKKKYSAGKNIGGDTSERIGKRSRLEADSIDSGPCQKLDLIRDENVQSPEIEQRNKETDETGSMLRKNVVSAPETSLCDVELNVYGSNAEKKTMIDDDSEEPKCLPHEDGTITREMVRSDKKCCSEAEKEDADGRINEKVLALKADNILSNPHQKLASGCANGDKTSKAYKRKVLKPSDGDQGQACLRHDDGIGSEETMKSNEQLKVFEKRNNDLGEGDNDTTEKRFQKLNVLALSIEERIIKAERTVEWLNKRRAMKERKIAAPSLSYVVLD</sequence>
<gene>
    <name evidence="3" type="ORF">AARE701A_LOCUS3349</name>
</gene>
<feature type="compositionally biased region" description="Acidic residues" evidence="1">
    <location>
        <begin position="1037"/>
        <end position="1049"/>
    </location>
</feature>
<feature type="compositionally biased region" description="Polar residues" evidence="1">
    <location>
        <begin position="495"/>
        <end position="511"/>
    </location>
</feature>
<evidence type="ECO:0000259" key="2">
    <source>
        <dbReference type="Pfam" id="PF09331"/>
    </source>
</evidence>
<feature type="region of interest" description="Disordered" evidence="1">
    <location>
        <begin position="1114"/>
        <end position="1171"/>
    </location>
</feature>
<dbReference type="PANTHER" id="PTHR48449">
    <property type="entry name" value="DUF1985 DOMAIN-CONTAINING PROTEIN"/>
    <property type="match status" value="1"/>
</dbReference>
<feature type="region of interest" description="Disordered" evidence="1">
    <location>
        <begin position="95"/>
        <end position="145"/>
    </location>
</feature>
<dbReference type="EMBL" id="LR999451">
    <property type="protein sequence ID" value="CAE5959867.1"/>
    <property type="molecule type" value="Genomic_DNA"/>
</dbReference>
<proteinExistence type="predicted"/>
<keyword evidence="4" id="KW-1185">Reference proteome</keyword>